<keyword evidence="2" id="KW-1185">Reference proteome</keyword>
<comment type="caution">
    <text evidence="1">The sequence shown here is derived from an EMBL/GenBank/DDBJ whole genome shotgun (WGS) entry which is preliminary data.</text>
</comment>
<gene>
    <name evidence="1" type="ORF">ES676_14275</name>
</gene>
<evidence type="ECO:0000313" key="1">
    <source>
        <dbReference type="EMBL" id="TYB69074.1"/>
    </source>
</evidence>
<dbReference type="EMBL" id="VSKM01000024">
    <property type="protein sequence ID" value="TYB69074.1"/>
    <property type="molecule type" value="Genomic_DNA"/>
</dbReference>
<dbReference type="PROSITE" id="PS51257">
    <property type="entry name" value="PROKAR_LIPOPROTEIN"/>
    <property type="match status" value="1"/>
</dbReference>
<dbReference type="Proteomes" id="UP000323324">
    <property type="component" value="Unassembled WGS sequence"/>
</dbReference>
<name>A0A8H2QKA3_9FLAO</name>
<dbReference type="AlphaFoldDB" id="A0A8H2QKA3"/>
<accession>A0A8H2QKA3</accession>
<evidence type="ECO:0000313" key="2">
    <source>
        <dbReference type="Proteomes" id="UP000323324"/>
    </source>
</evidence>
<dbReference type="RefSeq" id="WP_148371000.1">
    <property type="nucleotide sequence ID" value="NZ_VSKM01000024.1"/>
</dbReference>
<protein>
    <submittedName>
        <fullName evidence="1">Uncharacterized protein</fullName>
    </submittedName>
</protein>
<proteinExistence type="predicted"/>
<sequence length="139" mass="16251">MKNSIYFILILLVGCKSVEQKTVKNELTLSTVNYNKIKNDSQIISDLYLTIQDSIEIKKIRKLLDNYFENNKRDDLITVLEIYRVFGDEVQVLAKDSLDKDNFLKIESYEDLKKLKESLSKTIILNRVNDTIITQINKD</sequence>
<reference evidence="1 2" key="1">
    <citation type="submission" date="2019-08" db="EMBL/GenBank/DDBJ databases">
        <title>Genomes of Antarctic Bizionia species.</title>
        <authorList>
            <person name="Bowman J.P."/>
        </authorList>
    </citation>
    <scope>NUCLEOTIDE SEQUENCE [LARGE SCALE GENOMIC DNA]</scope>
    <source>
        <strain evidence="1 2">HFD</strain>
    </source>
</reference>
<organism evidence="1 2">
    <name type="scientific">Bizionia saleffrena</name>
    <dbReference type="NCBI Taxonomy" id="291189"/>
    <lineage>
        <taxon>Bacteria</taxon>
        <taxon>Pseudomonadati</taxon>
        <taxon>Bacteroidota</taxon>
        <taxon>Flavobacteriia</taxon>
        <taxon>Flavobacteriales</taxon>
        <taxon>Flavobacteriaceae</taxon>
        <taxon>Bizionia</taxon>
    </lineage>
</organism>